<gene>
    <name evidence="1" type="ORF">SAMN05421543_101408</name>
</gene>
<dbReference type="Proteomes" id="UP000183508">
    <property type="component" value="Unassembled WGS sequence"/>
</dbReference>
<reference evidence="2" key="1">
    <citation type="submission" date="2016-10" db="EMBL/GenBank/DDBJ databases">
        <authorList>
            <person name="Varghese N."/>
        </authorList>
    </citation>
    <scope>NUCLEOTIDE SEQUENCE [LARGE SCALE GENOMIC DNA]</scope>
    <source>
        <strain evidence="2">DSM 17980</strain>
    </source>
</reference>
<name>A0A1I7FRC3_9BACL</name>
<dbReference type="eggNOG" id="ENOG502ZX6D">
    <property type="taxonomic scope" value="Bacteria"/>
</dbReference>
<evidence type="ECO:0000313" key="1">
    <source>
        <dbReference type="EMBL" id="SFU38698.1"/>
    </source>
</evidence>
<dbReference type="EMBL" id="FPBV01000001">
    <property type="protein sequence ID" value="SFU38698.1"/>
    <property type="molecule type" value="Genomic_DNA"/>
</dbReference>
<dbReference type="RefSeq" id="WP_074949010.1">
    <property type="nucleotide sequence ID" value="NZ_FPBV01000001.1"/>
</dbReference>
<proteinExistence type="predicted"/>
<keyword evidence="2" id="KW-1185">Reference proteome</keyword>
<dbReference type="OrthoDB" id="2376106at2"/>
<evidence type="ECO:0000313" key="2">
    <source>
        <dbReference type="Proteomes" id="UP000183508"/>
    </source>
</evidence>
<protein>
    <submittedName>
        <fullName evidence="1">Uncharacterized protein</fullName>
    </submittedName>
</protein>
<sequence length="86" mass="9362">MLHVRGVPVREIGGLPYAVHQVGDHAWQIVIENCARHPAGYTFAPVYGSKEEAMAALEAWPDAHARFRAYAGDDTGASWLVGDEDS</sequence>
<dbReference type="STRING" id="392015.SAMN05421543_101408"/>
<organism evidence="1 2">
    <name type="scientific">Alicyclobacillus macrosporangiidus</name>
    <dbReference type="NCBI Taxonomy" id="392015"/>
    <lineage>
        <taxon>Bacteria</taxon>
        <taxon>Bacillati</taxon>
        <taxon>Bacillota</taxon>
        <taxon>Bacilli</taxon>
        <taxon>Bacillales</taxon>
        <taxon>Alicyclobacillaceae</taxon>
        <taxon>Alicyclobacillus</taxon>
    </lineage>
</organism>
<dbReference type="AlphaFoldDB" id="A0A1I7FRC3"/>
<accession>A0A1I7FRC3</accession>